<evidence type="ECO:0000256" key="4">
    <source>
        <dbReference type="ARBA" id="ARBA00022475"/>
    </source>
</evidence>
<dbReference type="GO" id="GO:0022857">
    <property type="term" value="F:transmembrane transporter activity"/>
    <property type="evidence" value="ECO:0007669"/>
    <property type="project" value="InterPro"/>
</dbReference>
<feature type="transmembrane region" description="Helical" evidence="8">
    <location>
        <begin position="206"/>
        <end position="228"/>
    </location>
</feature>
<feature type="transmembrane region" description="Helical" evidence="8">
    <location>
        <begin position="369"/>
        <end position="391"/>
    </location>
</feature>
<dbReference type="KEGG" id="crie:AK829_05520"/>
<evidence type="ECO:0000256" key="8">
    <source>
        <dbReference type="SAM" id="Phobius"/>
    </source>
</evidence>
<dbReference type="AlphaFoldDB" id="A0A0K1RBF3"/>
<reference evidence="10 11" key="1">
    <citation type="submission" date="2015-08" db="EMBL/GenBank/DDBJ databases">
        <authorList>
            <person name="Babu N.S."/>
            <person name="Beckwith C.J."/>
            <person name="Beseler K.G."/>
            <person name="Brison A."/>
            <person name="Carone J.V."/>
            <person name="Caskin T.P."/>
            <person name="Diamond M."/>
            <person name="Durham M.E."/>
            <person name="Foxe J.M."/>
            <person name="Go M."/>
            <person name="Henderson B.A."/>
            <person name="Jones I.B."/>
            <person name="McGettigan J.A."/>
            <person name="Micheletti S.J."/>
            <person name="Nasrallah M.E."/>
            <person name="Ortiz D."/>
            <person name="Piller C.R."/>
            <person name="Privatt S.R."/>
            <person name="Schneider S.L."/>
            <person name="Sharp S."/>
            <person name="Smith T.C."/>
            <person name="Stanton J.D."/>
            <person name="Ullery H.E."/>
            <person name="Wilson R.J."/>
            <person name="Serrano M.G."/>
            <person name="Buck G."/>
            <person name="Lee V."/>
            <person name="Wang Y."/>
            <person name="Carvalho R."/>
            <person name="Voegtly L."/>
            <person name="Shi R."/>
            <person name="Duckworth R."/>
            <person name="Johnson A."/>
            <person name="Loviza R."/>
            <person name="Walstead R."/>
            <person name="Shah Z."/>
            <person name="Kiflezghi M."/>
            <person name="Wade K."/>
            <person name="Ball S.L."/>
            <person name="Bradley K.W."/>
            <person name="Asai D.J."/>
            <person name="Bowman C.A."/>
            <person name="Russell D.A."/>
            <person name="Pope W.H."/>
            <person name="Jacobs-Sera D."/>
            <person name="Hendrix R.W."/>
            <person name="Hatfull G.F."/>
        </authorList>
    </citation>
    <scope>NUCLEOTIDE SEQUENCE [LARGE SCALE GENOMIC DNA]</scope>
    <source>
        <strain evidence="10 11">PUDD_83A45</strain>
    </source>
</reference>
<comment type="subcellular location">
    <subcellularLocation>
        <location evidence="1">Cell membrane</location>
        <topology evidence="1">Multi-pass membrane protein</topology>
    </subcellularLocation>
</comment>
<evidence type="ECO:0000256" key="6">
    <source>
        <dbReference type="ARBA" id="ARBA00022989"/>
    </source>
</evidence>
<dbReference type="PATRIC" id="fig|156976.3.peg.1099"/>
<feature type="transmembrane region" description="Helical" evidence="8">
    <location>
        <begin position="144"/>
        <end position="162"/>
    </location>
</feature>
<dbReference type="InterPro" id="IPR020846">
    <property type="entry name" value="MFS_dom"/>
</dbReference>
<dbReference type="Gene3D" id="1.20.1250.20">
    <property type="entry name" value="MFS general substrate transporter like domains"/>
    <property type="match status" value="1"/>
</dbReference>
<keyword evidence="11" id="KW-1185">Reference proteome</keyword>
<protein>
    <submittedName>
        <fullName evidence="10">MFS transporter</fullName>
    </submittedName>
</protein>
<gene>
    <name evidence="10" type="ORF">AK829_05520</name>
</gene>
<dbReference type="EMBL" id="CP012342">
    <property type="protein sequence ID" value="AKV58718.1"/>
    <property type="molecule type" value="Genomic_DNA"/>
</dbReference>
<dbReference type="Gene3D" id="1.20.1720.10">
    <property type="entry name" value="Multidrug resistance protein D"/>
    <property type="match status" value="1"/>
</dbReference>
<dbReference type="GO" id="GO:0005886">
    <property type="term" value="C:plasma membrane"/>
    <property type="evidence" value="ECO:0007669"/>
    <property type="project" value="UniProtKB-SubCell"/>
</dbReference>
<evidence type="ECO:0000256" key="7">
    <source>
        <dbReference type="ARBA" id="ARBA00023136"/>
    </source>
</evidence>
<evidence type="ECO:0000259" key="9">
    <source>
        <dbReference type="PROSITE" id="PS50850"/>
    </source>
</evidence>
<dbReference type="InterPro" id="IPR005829">
    <property type="entry name" value="Sugar_transporter_CS"/>
</dbReference>
<feature type="transmembrane region" description="Helical" evidence="8">
    <location>
        <begin position="341"/>
        <end position="357"/>
    </location>
</feature>
<dbReference type="CDD" id="cd17502">
    <property type="entry name" value="MFS_Azr1_MDR_like"/>
    <property type="match status" value="1"/>
</dbReference>
<evidence type="ECO:0000313" key="11">
    <source>
        <dbReference type="Proteomes" id="UP000060016"/>
    </source>
</evidence>
<keyword evidence="4" id="KW-1003">Cell membrane</keyword>
<comment type="similarity">
    <text evidence="2">Belongs to the major facilitator superfamily. TCR/Tet family.</text>
</comment>
<dbReference type="Proteomes" id="UP000060016">
    <property type="component" value="Chromosome"/>
</dbReference>
<feature type="domain" description="Major facilitator superfamily (MFS) profile" evidence="9">
    <location>
        <begin position="21"/>
        <end position="513"/>
    </location>
</feature>
<evidence type="ECO:0000256" key="5">
    <source>
        <dbReference type="ARBA" id="ARBA00022692"/>
    </source>
</evidence>
<dbReference type="PRINTS" id="PR01036">
    <property type="entry name" value="TCRTETB"/>
</dbReference>
<feature type="transmembrane region" description="Helical" evidence="8">
    <location>
        <begin position="111"/>
        <end position="132"/>
    </location>
</feature>
<evidence type="ECO:0000313" key="10">
    <source>
        <dbReference type="EMBL" id="AKV58718.1"/>
    </source>
</evidence>
<dbReference type="InterPro" id="IPR036259">
    <property type="entry name" value="MFS_trans_sf"/>
</dbReference>
<evidence type="ECO:0000256" key="2">
    <source>
        <dbReference type="ARBA" id="ARBA00007520"/>
    </source>
</evidence>
<feature type="transmembrane region" description="Helical" evidence="8">
    <location>
        <begin position="20"/>
        <end position="43"/>
    </location>
</feature>
<proteinExistence type="inferred from homology"/>
<feature type="transmembrane region" description="Helical" evidence="8">
    <location>
        <begin position="85"/>
        <end position="105"/>
    </location>
</feature>
<feature type="transmembrane region" description="Helical" evidence="8">
    <location>
        <begin position="174"/>
        <end position="194"/>
    </location>
</feature>
<dbReference type="RefSeq" id="WP_052204927.1">
    <property type="nucleotide sequence ID" value="NZ_CP012342.1"/>
</dbReference>
<accession>A0A0K1RBF3</accession>
<feature type="transmembrane region" description="Helical" evidence="8">
    <location>
        <begin position="276"/>
        <end position="296"/>
    </location>
</feature>
<dbReference type="InterPro" id="IPR011701">
    <property type="entry name" value="MFS"/>
</dbReference>
<evidence type="ECO:0000256" key="1">
    <source>
        <dbReference type="ARBA" id="ARBA00004651"/>
    </source>
</evidence>
<dbReference type="PANTHER" id="PTHR23501:SF197">
    <property type="entry name" value="COMD"/>
    <property type="match status" value="1"/>
</dbReference>
<dbReference type="PROSITE" id="PS50850">
    <property type="entry name" value="MFS"/>
    <property type="match status" value="1"/>
</dbReference>
<name>A0A0K1RBF3_9CORY</name>
<dbReference type="NCBIfam" id="TIGR00711">
    <property type="entry name" value="efflux_EmrB"/>
    <property type="match status" value="1"/>
</dbReference>
<keyword evidence="7 8" id="KW-0472">Membrane</keyword>
<keyword evidence="5 8" id="KW-0812">Transmembrane</keyword>
<dbReference type="InterPro" id="IPR004638">
    <property type="entry name" value="EmrB-like"/>
</dbReference>
<dbReference type="Pfam" id="PF07690">
    <property type="entry name" value="MFS_1"/>
    <property type="match status" value="1"/>
</dbReference>
<sequence length="518" mass="55405">MVDNPTTSSAAQPAAPNVKLVFSALLLTMLMSSLGQMIFATAMPTIVGELGGVEHMSWVISAFLVTMTIAMPLNGKLGDILGRKWLYIGGIVLFVIGSAIGGFAQTMELLIIGRAIQGFGAGGMMVNSQSIIAEVVPARERGKYMGVLGAVFGVSSVLGPVLGGWFTDGPGWRWALWMNIPLGLLAMTASATVLKLRHGSAKGMHFDYVGTTLMVIATTSLILTTTWGGTQYAWNSPIILTLAAIAAVSAVLFVFTELRVKDPLIPMGLFRNRNMLLTTLAGTVLGFAMTSTLAYLPTYLQMVHELTPTEAGLMMLPMVLGMLGTGMAVGFIIARTGRYKIYPLAGMAVTTLGLYLFSQLTPQTSLTRLGVYMFVFGFGLGLVMQVLVLIVQNSFPLRMVGTATSTNNFFRQIGSAIGASLAGSLFIHGMRDHLETRLPEAFAQLGPEGAQWAEKFQNGANSLTPHLVAQLPGPLREVVLSSYNDGLTPVFMLMVPLTIVALILLFPVKEEPLKEDLS</sequence>
<feature type="transmembrane region" description="Helical" evidence="8">
    <location>
        <begin position="316"/>
        <end position="334"/>
    </location>
</feature>
<keyword evidence="3" id="KW-0813">Transport</keyword>
<feature type="transmembrane region" description="Helical" evidence="8">
    <location>
        <begin position="234"/>
        <end position="255"/>
    </location>
</feature>
<keyword evidence="6 8" id="KW-1133">Transmembrane helix</keyword>
<dbReference type="FunFam" id="1.20.1720.10:FF:000004">
    <property type="entry name" value="EmrB/QacA family drug resistance transporter"/>
    <property type="match status" value="1"/>
</dbReference>
<organism evidence="10 11">
    <name type="scientific">Corynebacterium riegelii</name>
    <dbReference type="NCBI Taxonomy" id="156976"/>
    <lineage>
        <taxon>Bacteria</taxon>
        <taxon>Bacillati</taxon>
        <taxon>Actinomycetota</taxon>
        <taxon>Actinomycetes</taxon>
        <taxon>Mycobacteriales</taxon>
        <taxon>Corynebacteriaceae</taxon>
        <taxon>Corynebacterium</taxon>
    </lineage>
</organism>
<feature type="transmembrane region" description="Helical" evidence="8">
    <location>
        <begin position="490"/>
        <end position="508"/>
    </location>
</feature>
<evidence type="ECO:0000256" key="3">
    <source>
        <dbReference type="ARBA" id="ARBA00022448"/>
    </source>
</evidence>
<dbReference type="PROSITE" id="PS00217">
    <property type="entry name" value="SUGAR_TRANSPORT_2"/>
    <property type="match status" value="1"/>
</dbReference>
<dbReference type="PANTHER" id="PTHR23501">
    <property type="entry name" value="MAJOR FACILITATOR SUPERFAMILY"/>
    <property type="match status" value="1"/>
</dbReference>
<dbReference type="SUPFAM" id="SSF103473">
    <property type="entry name" value="MFS general substrate transporter"/>
    <property type="match status" value="1"/>
</dbReference>
<feature type="transmembrane region" description="Helical" evidence="8">
    <location>
        <begin position="55"/>
        <end position="73"/>
    </location>
</feature>